<dbReference type="RefSeq" id="WP_030067727.1">
    <property type="nucleotide sequence ID" value="NZ_JRKI01000034.1"/>
</dbReference>
<feature type="compositionally biased region" description="Low complexity" evidence="1">
    <location>
        <begin position="55"/>
        <end position="83"/>
    </location>
</feature>
<proteinExistence type="predicted"/>
<dbReference type="AlphaFoldDB" id="A0A0D7CJ93"/>
<feature type="region of interest" description="Disordered" evidence="1">
    <location>
        <begin position="16"/>
        <end position="99"/>
    </location>
</feature>
<sequence>MPFDVFAALGALVRAEAARTGMKSVPRPVTNTAHERTDDAPAPQSPDASMPERTNAPAAAAPGPSSVSGSSSISGPSNVSGPSDISDPPGTHGRPLIGTLRKPLRKLAAFFH</sequence>
<comment type="caution">
    <text evidence="2">The sequence shown here is derived from an EMBL/GenBank/DDBJ whole genome shotgun (WGS) entry which is preliminary data.</text>
</comment>
<dbReference type="Proteomes" id="UP000032458">
    <property type="component" value="Unassembled WGS sequence"/>
</dbReference>
<protein>
    <submittedName>
        <fullName evidence="2">Uncharacterized protein</fullName>
    </submittedName>
</protein>
<reference evidence="2 3" key="1">
    <citation type="submission" date="2014-09" db="EMBL/GenBank/DDBJ databases">
        <title>Draft genome sequence of Streptomyces natalensis ATCC 27448, producer of the antifungal pimaricin.</title>
        <authorList>
            <person name="Mendes M.V."/>
            <person name="Beites T."/>
            <person name="Pires S."/>
            <person name="Santos C.L."/>
            <person name="Moradas-Ferreira P."/>
        </authorList>
    </citation>
    <scope>NUCLEOTIDE SEQUENCE [LARGE SCALE GENOMIC DNA]</scope>
    <source>
        <strain evidence="2 3">ATCC 27448</strain>
    </source>
</reference>
<organism evidence="2 3">
    <name type="scientific">Streptomyces natalensis ATCC 27448</name>
    <dbReference type="NCBI Taxonomy" id="1240678"/>
    <lineage>
        <taxon>Bacteria</taxon>
        <taxon>Bacillati</taxon>
        <taxon>Actinomycetota</taxon>
        <taxon>Actinomycetes</taxon>
        <taxon>Kitasatosporales</taxon>
        <taxon>Streptomycetaceae</taxon>
        <taxon>Streptomyces</taxon>
    </lineage>
</organism>
<name>A0A0D7CJ93_9ACTN</name>
<evidence type="ECO:0000256" key="1">
    <source>
        <dbReference type="SAM" id="MobiDB-lite"/>
    </source>
</evidence>
<keyword evidence="3" id="KW-1185">Reference proteome</keyword>
<dbReference type="EMBL" id="JRKI01000034">
    <property type="protein sequence ID" value="KIZ15492.1"/>
    <property type="molecule type" value="Genomic_DNA"/>
</dbReference>
<evidence type="ECO:0000313" key="3">
    <source>
        <dbReference type="Proteomes" id="UP000032458"/>
    </source>
</evidence>
<accession>A0A0D7CJ93</accession>
<evidence type="ECO:0000313" key="2">
    <source>
        <dbReference type="EMBL" id="KIZ15492.1"/>
    </source>
</evidence>
<dbReference type="PATRIC" id="fig|1240678.4.peg.6082"/>
<gene>
    <name evidence="2" type="ORF">SNA_28520</name>
</gene>